<keyword evidence="2" id="KW-0812">Transmembrane</keyword>
<dbReference type="PANTHER" id="PTHR36694:SF10">
    <property type="entry name" value="MARVEL DOMAIN-CONTAINING PROTEIN"/>
    <property type="match status" value="1"/>
</dbReference>
<sequence length="231" mass="26284">MKSTVYHYYSPKGKSKCTRTFTVKSWTLISAIYSLNISILVVLLYSWQISVNMKKFQSLGDVYYGVQIAYYAIIFTQFSMMVLSVLLAIGTYTENAGLVVPFVIGMLTFMSFEALGLVYANVLKDQIFGVMKCAFMLDSYDAKTSTTYSYCDEDNEILNIDANKNESYLIDGDSCCRKRLPPLSDNEDDDDDDVNDTTDNEDYSDGERHEMRRICVKRRDSETFIEAVASV</sequence>
<feature type="transmembrane region" description="Helical" evidence="2">
    <location>
        <begin position="68"/>
        <end position="92"/>
    </location>
</feature>
<dbReference type="AlphaFoldDB" id="A0A9N9RVB8"/>
<accession>A0A9N9RVB8</accession>
<keyword evidence="4" id="KW-1185">Reference proteome</keyword>
<evidence type="ECO:0000256" key="1">
    <source>
        <dbReference type="SAM" id="MobiDB-lite"/>
    </source>
</evidence>
<dbReference type="Proteomes" id="UP001153620">
    <property type="component" value="Chromosome 2"/>
</dbReference>
<dbReference type="EMBL" id="OU895878">
    <property type="protein sequence ID" value="CAG9803496.1"/>
    <property type="molecule type" value="Genomic_DNA"/>
</dbReference>
<reference evidence="3" key="2">
    <citation type="submission" date="2022-10" db="EMBL/GenBank/DDBJ databases">
        <authorList>
            <consortium name="ENA_rothamsted_submissions"/>
            <consortium name="culmorum"/>
            <person name="King R."/>
        </authorList>
    </citation>
    <scope>NUCLEOTIDE SEQUENCE</scope>
</reference>
<dbReference type="PANTHER" id="PTHR36694">
    <property type="entry name" value="PASIFLORA 1, ISOFORM A-RELATED"/>
    <property type="match status" value="1"/>
</dbReference>
<dbReference type="OrthoDB" id="8173727at2759"/>
<protein>
    <submittedName>
        <fullName evidence="3">Uncharacterized protein</fullName>
    </submittedName>
</protein>
<name>A0A9N9RVB8_9DIPT</name>
<reference evidence="3" key="1">
    <citation type="submission" date="2022-01" db="EMBL/GenBank/DDBJ databases">
        <authorList>
            <person name="King R."/>
        </authorList>
    </citation>
    <scope>NUCLEOTIDE SEQUENCE</scope>
</reference>
<keyword evidence="2" id="KW-0472">Membrane</keyword>
<feature type="region of interest" description="Disordered" evidence="1">
    <location>
        <begin position="181"/>
        <end position="207"/>
    </location>
</feature>
<keyword evidence="2" id="KW-1133">Transmembrane helix</keyword>
<evidence type="ECO:0000313" key="4">
    <source>
        <dbReference type="Proteomes" id="UP001153620"/>
    </source>
</evidence>
<organism evidence="3 4">
    <name type="scientific">Chironomus riparius</name>
    <dbReference type="NCBI Taxonomy" id="315576"/>
    <lineage>
        <taxon>Eukaryota</taxon>
        <taxon>Metazoa</taxon>
        <taxon>Ecdysozoa</taxon>
        <taxon>Arthropoda</taxon>
        <taxon>Hexapoda</taxon>
        <taxon>Insecta</taxon>
        <taxon>Pterygota</taxon>
        <taxon>Neoptera</taxon>
        <taxon>Endopterygota</taxon>
        <taxon>Diptera</taxon>
        <taxon>Nematocera</taxon>
        <taxon>Chironomoidea</taxon>
        <taxon>Chironomidae</taxon>
        <taxon>Chironominae</taxon>
        <taxon>Chironomus</taxon>
    </lineage>
</organism>
<feature type="compositionally biased region" description="Acidic residues" evidence="1">
    <location>
        <begin position="185"/>
        <end position="204"/>
    </location>
</feature>
<proteinExistence type="predicted"/>
<evidence type="ECO:0000256" key="2">
    <source>
        <dbReference type="SAM" id="Phobius"/>
    </source>
</evidence>
<evidence type="ECO:0000313" key="3">
    <source>
        <dbReference type="EMBL" id="CAG9803496.1"/>
    </source>
</evidence>
<gene>
    <name evidence="3" type="ORF">CHIRRI_LOCUS6396</name>
</gene>
<feature type="transmembrane region" description="Helical" evidence="2">
    <location>
        <begin position="98"/>
        <end position="122"/>
    </location>
</feature>
<feature type="transmembrane region" description="Helical" evidence="2">
    <location>
        <begin position="26"/>
        <end position="47"/>
    </location>
</feature>